<feature type="signal peptide" evidence="1">
    <location>
        <begin position="1"/>
        <end position="20"/>
    </location>
</feature>
<evidence type="ECO:0000313" key="3">
    <source>
        <dbReference type="Proteomes" id="UP000635477"/>
    </source>
</evidence>
<keyword evidence="1" id="KW-0732">Signal</keyword>
<name>A0A8H4UU81_9HYPO</name>
<dbReference type="AlphaFoldDB" id="A0A8H4UU81"/>
<gene>
    <name evidence="2" type="ORF">FZEAL_1087</name>
</gene>
<organism evidence="2 3">
    <name type="scientific">Fusarium zealandicum</name>
    <dbReference type="NCBI Taxonomy" id="1053134"/>
    <lineage>
        <taxon>Eukaryota</taxon>
        <taxon>Fungi</taxon>
        <taxon>Dikarya</taxon>
        <taxon>Ascomycota</taxon>
        <taxon>Pezizomycotina</taxon>
        <taxon>Sordariomycetes</taxon>
        <taxon>Hypocreomycetidae</taxon>
        <taxon>Hypocreales</taxon>
        <taxon>Nectriaceae</taxon>
        <taxon>Fusarium</taxon>
        <taxon>Fusarium staphyleae species complex</taxon>
    </lineage>
</organism>
<evidence type="ECO:0000256" key="1">
    <source>
        <dbReference type="SAM" id="SignalP"/>
    </source>
</evidence>
<dbReference type="EMBL" id="JABEYC010000062">
    <property type="protein sequence ID" value="KAF4983552.1"/>
    <property type="molecule type" value="Genomic_DNA"/>
</dbReference>
<proteinExistence type="predicted"/>
<evidence type="ECO:0000313" key="2">
    <source>
        <dbReference type="EMBL" id="KAF4983552.1"/>
    </source>
</evidence>
<dbReference type="Proteomes" id="UP000635477">
    <property type="component" value="Unassembled WGS sequence"/>
</dbReference>
<dbReference type="OrthoDB" id="2129288at2759"/>
<protein>
    <submittedName>
        <fullName evidence="2">Uncharacterized protein</fullName>
    </submittedName>
</protein>
<comment type="caution">
    <text evidence="2">The sequence shown here is derived from an EMBL/GenBank/DDBJ whole genome shotgun (WGS) entry which is preliminary data.</text>
</comment>
<feature type="chain" id="PRO_5034705832" evidence="1">
    <location>
        <begin position="21"/>
        <end position="116"/>
    </location>
</feature>
<sequence>MPSFANTLAILALALTGVNAYKFHYYASQQCTSQKLLEDVLGPDQGCQTLDSARANAGSLIIESTGPVDDPFMVVLFDSIDCNPDTIVGHGDENGGCLKPDEGRAFHSYQVWDLWE</sequence>
<reference evidence="2" key="1">
    <citation type="journal article" date="2020" name="BMC Genomics">
        <title>Correction to: Identification and distribution of gene clusters required for synthesis of sphingolipid metabolism inhibitors in diverse species of the filamentous fungus Fusarium.</title>
        <authorList>
            <person name="Kim H.S."/>
            <person name="Lohmar J.M."/>
            <person name="Busman M."/>
            <person name="Brown D.W."/>
            <person name="Naumann T.A."/>
            <person name="Divon H.H."/>
            <person name="Lysoe E."/>
            <person name="Uhlig S."/>
            <person name="Proctor R.H."/>
        </authorList>
    </citation>
    <scope>NUCLEOTIDE SEQUENCE</scope>
    <source>
        <strain evidence="2">NRRL 22465</strain>
    </source>
</reference>
<reference evidence="2" key="2">
    <citation type="submission" date="2020-05" db="EMBL/GenBank/DDBJ databases">
        <authorList>
            <person name="Kim H.-S."/>
            <person name="Proctor R.H."/>
            <person name="Brown D.W."/>
        </authorList>
    </citation>
    <scope>NUCLEOTIDE SEQUENCE</scope>
    <source>
        <strain evidence="2">NRRL 22465</strain>
    </source>
</reference>
<keyword evidence="3" id="KW-1185">Reference proteome</keyword>
<accession>A0A8H4UU81</accession>